<dbReference type="STRING" id="442562.Rumeso_04408"/>
<name>A0A017HHV0_9RHOB</name>
<proteinExistence type="predicted"/>
<evidence type="ECO:0000313" key="2">
    <source>
        <dbReference type="EMBL" id="EYD74037.1"/>
    </source>
</evidence>
<sequence length="312" mass="34590">MTQIWDVIPDIHADIHRLDATLALLKERAERDEEAPAPIAFLGDFIDAGHATKVSDDAAVLTHVRQLVQDGQAIAVMGNHELNAILYHTPGPDGAPLRVHGAKNTGQHRSFLRQFGVSTPQAMVWVDWFLTLPLWRDLDGLRVVHACWSQPHIDIIAARRPDGRLQPEDLWEVATESTDFGRAVKIVVGAPELDLPAPYSFHDRNGDERRRVRIAWWRADAPTWRQASLSVPNPLELPEGDVPTGHAVAFYPEGSTPVLVGHYKMDGTPSIEAPQAACLDYPSTACAYRWRGEGRLAKTQLLLAERAESMPA</sequence>
<organism evidence="2 3">
    <name type="scientific">Rubellimicrobium mesophilum DSM 19309</name>
    <dbReference type="NCBI Taxonomy" id="442562"/>
    <lineage>
        <taxon>Bacteria</taxon>
        <taxon>Pseudomonadati</taxon>
        <taxon>Pseudomonadota</taxon>
        <taxon>Alphaproteobacteria</taxon>
        <taxon>Rhodobacterales</taxon>
        <taxon>Roseobacteraceae</taxon>
        <taxon>Rubellimicrobium</taxon>
    </lineage>
</organism>
<evidence type="ECO:0000259" key="1">
    <source>
        <dbReference type="Pfam" id="PF00149"/>
    </source>
</evidence>
<dbReference type="HOGENOM" id="CLU_055439_0_0_5"/>
<gene>
    <name evidence="2" type="ORF">Rumeso_04408</name>
</gene>
<keyword evidence="3" id="KW-1185">Reference proteome</keyword>
<evidence type="ECO:0000313" key="3">
    <source>
        <dbReference type="Proteomes" id="UP000019666"/>
    </source>
</evidence>
<dbReference type="Proteomes" id="UP000019666">
    <property type="component" value="Unassembled WGS sequence"/>
</dbReference>
<dbReference type="Gene3D" id="3.60.21.10">
    <property type="match status" value="1"/>
</dbReference>
<dbReference type="GO" id="GO:0016787">
    <property type="term" value="F:hydrolase activity"/>
    <property type="evidence" value="ECO:0007669"/>
    <property type="project" value="InterPro"/>
</dbReference>
<accession>A0A017HHV0</accession>
<comment type="caution">
    <text evidence="2">The sequence shown here is derived from an EMBL/GenBank/DDBJ whole genome shotgun (WGS) entry which is preliminary data.</text>
</comment>
<feature type="domain" description="Calcineurin-like phosphoesterase" evidence="1">
    <location>
        <begin position="7"/>
        <end position="140"/>
    </location>
</feature>
<dbReference type="AlphaFoldDB" id="A0A017HHV0"/>
<protein>
    <submittedName>
        <fullName evidence="2">Putative diadenosine tetraphosphatase</fullName>
    </submittedName>
</protein>
<dbReference type="InterPro" id="IPR029052">
    <property type="entry name" value="Metallo-depent_PP-like"/>
</dbReference>
<dbReference type="Pfam" id="PF00149">
    <property type="entry name" value="Metallophos"/>
    <property type="match status" value="1"/>
</dbReference>
<dbReference type="SUPFAM" id="SSF56300">
    <property type="entry name" value="Metallo-dependent phosphatases"/>
    <property type="match status" value="1"/>
</dbReference>
<reference evidence="2 3" key="1">
    <citation type="submission" date="2013-02" db="EMBL/GenBank/DDBJ databases">
        <authorList>
            <person name="Fiebig A."/>
            <person name="Goeker M."/>
            <person name="Klenk H.-P.P."/>
        </authorList>
    </citation>
    <scope>NUCLEOTIDE SEQUENCE [LARGE SCALE GENOMIC DNA]</scope>
    <source>
        <strain evidence="2 3">DSM 19309</strain>
    </source>
</reference>
<dbReference type="InterPro" id="IPR004843">
    <property type="entry name" value="Calcineurin-like_PHP"/>
</dbReference>
<dbReference type="EMBL" id="AOSK01000124">
    <property type="protein sequence ID" value="EYD74037.1"/>
    <property type="molecule type" value="Genomic_DNA"/>
</dbReference>